<proteinExistence type="predicted"/>
<evidence type="ECO:0000313" key="1">
    <source>
        <dbReference type="EMBL" id="KAJ2985709.1"/>
    </source>
</evidence>
<keyword evidence="2" id="KW-1185">Reference proteome</keyword>
<reference evidence="1" key="1">
    <citation type="submission" date="2022-08" db="EMBL/GenBank/DDBJ databases">
        <title>Genome Sequence of Pycnoporus sanguineus.</title>
        <authorList>
            <person name="Buettner E."/>
        </authorList>
    </citation>
    <scope>NUCLEOTIDE SEQUENCE</scope>
    <source>
        <strain evidence="1">CG-C14</strain>
    </source>
</reference>
<evidence type="ECO:0000313" key="2">
    <source>
        <dbReference type="Proteomes" id="UP001144978"/>
    </source>
</evidence>
<gene>
    <name evidence="1" type="ORF">NUW54_g10061</name>
</gene>
<comment type="caution">
    <text evidence="1">The sequence shown here is derived from an EMBL/GenBank/DDBJ whole genome shotgun (WGS) entry which is preliminary data.</text>
</comment>
<protein>
    <submittedName>
        <fullName evidence="1">Uncharacterized protein</fullName>
    </submittedName>
</protein>
<accession>A0ACC1P2Z5</accession>
<dbReference type="Proteomes" id="UP001144978">
    <property type="component" value="Unassembled WGS sequence"/>
</dbReference>
<name>A0ACC1P2Z5_9APHY</name>
<dbReference type="EMBL" id="JANSHE010003532">
    <property type="protein sequence ID" value="KAJ2985709.1"/>
    <property type="molecule type" value="Genomic_DNA"/>
</dbReference>
<organism evidence="1 2">
    <name type="scientific">Trametes sanguinea</name>
    <dbReference type="NCBI Taxonomy" id="158606"/>
    <lineage>
        <taxon>Eukaryota</taxon>
        <taxon>Fungi</taxon>
        <taxon>Dikarya</taxon>
        <taxon>Basidiomycota</taxon>
        <taxon>Agaricomycotina</taxon>
        <taxon>Agaricomycetes</taxon>
        <taxon>Polyporales</taxon>
        <taxon>Polyporaceae</taxon>
        <taxon>Trametes</taxon>
    </lineage>
</organism>
<sequence length="220" mass="23961">MVISESTDGAEKGDLGLYLRFPLLLADLEYVALVLAVSGTDMFSSAGKGREEWGVTTPQFPHAATGERQMCDFVIGLGTGKRPLYWQGFPRKMSWCVIFCRGSRQLAAIPGGRAADSPDKPSDGSPSRMTRRACLPFPLYAWTSCCQHARSPAVRRSTRHSAITGRQRRGENMFVLVDVHSVAQIYGRPLVVVLCPFATALHLPTAVLDPAPGGTARRRA</sequence>